<evidence type="ECO:0000256" key="1">
    <source>
        <dbReference type="ARBA" id="ARBA00022438"/>
    </source>
</evidence>
<dbReference type="PANTHER" id="PTHR11731">
    <property type="entry name" value="PROTEASE FAMILY S9B,C DIPEPTIDYL-PEPTIDASE IV-RELATED"/>
    <property type="match status" value="1"/>
</dbReference>
<dbReference type="EMBL" id="CP092869">
    <property type="protein sequence ID" value="UYV70395.1"/>
    <property type="molecule type" value="Genomic_DNA"/>
</dbReference>
<proteinExistence type="predicted"/>
<feature type="domain" description="Dipeptidylpeptidase IV N-terminal" evidence="4">
    <location>
        <begin position="47"/>
        <end position="281"/>
    </location>
</feature>
<protein>
    <recommendedName>
        <fullName evidence="4">Dipeptidylpeptidase IV N-terminal domain-containing protein</fullName>
    </recommendedName>
</protein>
<gene>
    <name evidence="5" type="ORF">LAZ67_7002899</name>
</gene>
<name>A0ABY6KTI4_9ARAC</name>
<keyword evidence="1" id="KW-0645">Protease</keyword>
<sequence length="300" mass="33632">MDKEDDCDVFHVVADTELLYITQDLDVVLHDVETSNRTVLLEQELDLKAFYTIYDLASEEKFSITDDEGEPLDLHHASWGSTGSQLVMVWNHDIYYRENATAPNVQLTTTGASGNVINGLTSYLPGLGELVKHRDSQVYPSGNGTKLVLASYNLSDMGLYSINFYGDYNDNSSIIPAVRTIRYDKVGGSYGAAIPSILVVDLQTGQTDVLNFTDVFRSKYFLVISITWAEEDSFLVELQNQVGNHTAVVLCSLDRAAWKCRVSGQSRLEVPYGVLDRFRFLPLKKNGSKNLYQILCEKRN</sequence>
<dbReference type="InterPro" id="IPR050278">
    <property type="entry name" value="Serine_Prot_S9B/DPPIV"/>
</dbReference>
<keyword evidence="1" id="KW-0031">Aminopeptidase</keyword>
<dbReference type="Gene3D" id="2.140.10.30">
    <property type="entry name" value="Dipeptidylpeptidase IV, N-terminal domain"/>
    <property type="match status" value="1"/>
</dbReference>
<dbReference type="Pfam" id="PF00930">
    <property type="entry name" value="DPPIV_N"/>
    <property type="match status" value="1"/>
</dbReference>
<reference evidence="5 6" key="1">
    <citation type="submission" date="2022-01" db="EMBL/GenBank/DDBJ databases">
        <title>A chromosomal length assembly of Cordylochernes scorpioides.</title>
        <authorList>
            <person name="Zeh D."/>
            <person name="Zeh J."/>
        </authorList>
    </citation>
    <scope>NUCLEOTIDE SEQUENCE [LARGE SCALE GENOMIC DNA]</scope>
    <source>
        <strain evidence="5">IN4F17</strain>
        <tissue evidence="5">Whole Body</tissue>
    </source>
</reference>
<keyword evidence="2" id="KW-0720">Serine protease</keyword>
<organism evidence="5 6">
    <name type="scientific">Cordylochernes scorpioides</name>
    <dbReference type="NCBI Taxonomy" id="51811"/>
    <lineage>
        <taxon>Eukaryota</taxon>
        <taxon>Metazoa</taxon>
        <taxon>Ecdysozoa</taxon>
        <taxon>Arthropoda</taxon>
        <taxon>Chelicerata</taxon>
        <taxon>Arachnida</taxon>
        <taxon>Pseudoscorpiones</taxon>
        <taxon>Cheliferoidea</taxon>
        <taxon>Chernetidae</taxon>
        <taxon>Cordylochernes</taxon>
    </lineage>
</organism>
<evidence type="ECO:0000259" key="4">
    <source>
        <dbReference type="Pfam" id="PF00930"/>
    </source>
</evidence>
<keyword evidence="3" id="KW-0325">Glycoprotein</keyword>
<dbReference type="PANTHER" id="PTHR11731:SF200">
    <property type="entry name" value="DIPEPTIDYL PEPTIDASE 10, ISOFORM B"/>
    <property type="match status" value="1"/>
</dbReference>
<dbReference type="SUPFAM" id="SSF82171">
    <property type="entry name" value="DPP6 N-terminal domain-like"/>
    <property type="match status" value="1"/>
</dbReference>
<evidence type="ECO:0000313" key="5">
    <source>
        <dbReference type="EMBL" id="UYV70395.1"/>
    </source>
</evidence>
<accession>A0ABY6KTI4</accession>
<keyword evidence="6" id="KW-1185">Reference proteome</keyword>
<keyword evidence="1" id="KW-0378">Hydrolase</keyword>
<dbReference type="Proteomes" id="UP001235939">
    <property type="component" value="Chromosome 07"/>
</dbReference>
<evidence type="ECO:0000256" key="2">
    <source>
        <dbReference type="ARBA" id="ARBA00022825"/>
    </source>
</evidence>
<evidence type="ECO:0000313" key="6">
    <source>
        <dbReference type="Proteomes" id="UP001235939"/>
    </source>
</evidence>
<evidence type="ECO:0000256" key="3">
    <source>
        <dbReference type="ARBA" id="ARBA00023180"/>
    </source>
</evidence>
<dbReference type="InterPro" id="IPR002469">
    <property type="entry name" value="Peptidase_S9B_N"/>
</dbReference>